<dbReference type="AlphaFoldDB" id="K7L0C6"/>
<name>K7L0C6_SOYBN</name>
<sequence>MGVKKVDNHAPPVSTFPKAPLSFKRIHGMSSPRFNSNSKGLPISGIPESTLIFNSPKHFVAYYALPHLWVPRYPP</sequence>
<proteinExistence type="predicted"/>
<dbReference type="Gramene" id="KRH48275">
    <property type="protein sequence ID" value="KRH48275"/>
    <property type="gene ID" value="GLYMA_07G079200"/>
</dbReference>
<dbReference type="EnsemblPlants" id="KRH48275">
    <property type="protein sequence ID" value="KRH48275"/>
    <property type="gene ID" value="GLYMA_07G079200"/>
</dbReference>
<evidence type="ECO:0000313" key="3">
    <source>
        <dbReference type="Proteomes" id="UP000008827"/>
    </source>
</evidence>
<gene>
    <name evidence="1" type="ORF">GLYMA_07G079200</name>
</gene>
<evidence type="ECO:0000313" key="1">
    <source>
        <dbReference type="EMBL" id="KRH48275.1"/>
    </source>
</evidence>
<reference evidence="2" key="2">
    <citation type="submission" date="2018-02" db="UniProtKB">
        <authorList>
            <consortium name="EnsemblPlants"/>
        </authorList>
    </citation>
    <scope>IDENTIFICATION</scope>
    <source>
        <strain evidence="2">Williams 82</strain>
    </source>
</reference>
<keyword evidence="3" id="KW-1185">Reference proteome</keyword>
<dbReference type="EMBL" id="CM000840">
    <property type="protein sequence ID" value="KRH48275.1"/>
    <property type="molecule type" value="Genomic_DNA"/>
</dbReference>
<accession>K7L0C6</accession>
<protein>
    <submittedName>
        <fullName evidence="1 2">Uncharacterized protein</fullName>
    </submittedName>
</protein>
<dbReference type="Proteomes" id="UP000008827">
    <property type="component" value="Chromosome 7"/>
</dbReference>
<dbReference type="HOGENOM" id="CLU_2676013_0_0_1"/>
<organism evidence="1">
    <name type="scientific">Glycine max</name>
    <name type="common">Soybean</name>
    <name type="synonym">Glycine hispida</name>
    <dbReference type="NCBI Taxonomy" id="3847"/>
    <lineage>
        <taxon>Eukaryota</taxon>
        <taxon>Viridiplantae</taxon>
        <taxon>Streptophyta</taxon>
        <taxon>Embryophyta</taxon>
        <taxon>Tracheophyta</taxon>
        <taxon>Spermatophyta</taxon>
        <taxon>Magnoliopsida</taxon>
        <taxon>eudicotyledons</taxon>
        <taxon>Gunneridae</taxon>
        <taxon>Pentapetalae</taxon>
        <taxon>rosids</taxon>
        <taxon>fabids</taxon>
        <taxon>Fabales</taxon>
        <taxon>Fabaceae</taxon>
        <taxon>Papilionoideae</taxon>
        <taxon>50 kb inversion clade</taxon>
        <taxon>NPAAA clade</taxon>
        <taxon>indigoferoid/millettioid clade</taxon>
        <taxon>Phaseoleae</taxon>
        <taxon>Glycine</taxon>
        <taxon>Glycine subgen. Soja</taxon>
    </lineage>
</organism>
<evidence type="ECO:0000313" key="2">
    <source>
        <dbReference type="EnsemblPlants" id="KRH48275"/>
    </source>
</evidence>
<dbReference type="STRING" id="3847.K7L0C6"/>
<reference evidence="1" key="3">
    <citation type="submission" date="2018-07" db="EMBL/GenBank/DDBJ databases">
        <title>WGS assembly of Glycine max.</title>
        <authorList>
            <person name="Schmutz J."/>
            <person name="Cannon S."/>
            <person name="Schlueter J."/>
            <person name="Ma J."/>
            <person name="Mitros T."/>
            <person name="Nelson W."/>
            <person name="Hyten D."/>
            <person name="Song Q."/>
            <person name="Thelen J."/>
            <person name="Cheng J."/>
            <person name="Xu D."/>
            <person name="Hellsten U."/>
            <person name="May G."/>
            <person name="Yu Y."/>
            <person name="Sakurai T."/>
            <person name="Umezawa T."/>
            <person name="Bhattacharyya M."/>
            <person name="Sandhu D."/>
            <person name="Valliyodan B."/>
            <person name="Lindquist E."/>
            <person name="Peto M."/>
            <person name="Grant D."/>
            <person name="Shu S."/>
            <person name="Goodstein D."/>
            <person name="Barry K."/>
            <person name="Futrell-Griggs M."/>
            <person name="Abernathy B."/>
            <person name="Du J."/>
            <person name="Tian Z."/>
            <person name="Zhu L."/>
            <person name="Gill N."/>
            <person name="Joshi T."/>
            <person name="Libault M."/>
            <person name="Sethuraman A."/>
            <person name="Zhang X."/>
            <person name="Shinozaki K."/>
            <person name="Nguyen H."/>
            <person name="Wing R."/>
            <person name="Cregan P."/>
            <person name="Specht J."/>
            <person name="Grimwood J."/>
            <person name="Rokhsar D."/>
            <person name="Stacey G."/>
            <person name="Shoemaker R."/>
            <person name="Jackson S."/>
        </authorList>
    </citation>
    <scope>NUCLEOTIDE SEQUENCE</scope>
    <source>
        <tissue evidence="1">Callus</tissue>
    </source>
</reference>
<dbReference type="PaxDb" id="3847-GLYMA07G08595.1"/>
<reference evidence="1 2" key="1">
    <citation type="journal article" date="2010" name="Nature">
        <title>Genome sequence of the palaeopolyploid soybean.</title>
        <authorList>
            <person name="Schmutz J."/>
            <person name="Cannon S.B."/>
            <person name="Schlueter J."/>
            <person name="Ma J."/>
            <person name="Mitros T."/>
            <person name="Nelson W."/>
            <person name="Hyten D.L."/>
            <person name="Song Q."/>
            <person name="Thelen J.J."/>
            <person name="Cheng J."/>
            <person name="Xu D."/>
            <person name="Hellsten U."/>
            <person name="May G.D."/>
            <person name="Yu Y."/>
            <person name="Sakurai T."/>
            <person name="Umezawa T."/>
            <person name="Bhattacharyya M.K."/>
            <person name="Sandhu D."/>
            <person name="Valliyodan B."/>
            <person name="Lindquist E."/>
            <person name="Peto M."/>
            <person name="Grant D."/>
            <person name="Shu S."/>
            <person name="Goodstein D."/>
            <person name="Barry K."/>
            <person name="Futrell-Griggs M."/>
            <person name="Abernathy B."/>
            <person name="Du J."/>
            <person name="Tian Z."/>
            <person name="Zhu L."/>
            <person name="Gill N."/>
            <person name="Joshi T."/>
            <person name="Libault M."/>
            <person name="Sethuraman A."/>
            <person name="Zhang X.-C."/>
            <person name="Shinozaki K."/>
            <person name="Nguyen H.T."/>
            <person name="Wing R.A."/>
            <person name="Cregan P."/>
            <person name="Specht J."/>
            <person name="Grimwood J."/>
            <person name="Rokhsar D."/>
            <person name="Stacey G."/>
            <person name="Shoemaker R.C."/>
            <person name="Jackson S.A."/>
        </authorList>
    </citation>
    <scope>NUCLEOTIDE SEQUENCE</scope>
    <source>
        <strain evidence="2">cv. Williams 82</strain>
        <tissue evidence="1">Callus</tissue>
    </source>
</reference>
<dbReference type="eggNOG" id="ENOG502R80S">
    <property type="taxonomic scope" value="Eukaryota"/>
</dbReference>
<dbReference type="InParanoid" id="K7L0C6"/>